<dbReference type="AlphaFoldDB" id="A0A0E3PR42"/>
<proteinExistence type="predicted"/>
<protein>
    <recommendedName>
        <fullName evidence="2">DUF4277 domain-containing protein</fullName>
    </recommendedName>
</protein>
<dbReference type="PANTHER" id="PTHR34614">
    <property type="match status" value="1"/>
</dbReference>
<dbReference type="EMBL" id="CP009508">
    <property type="protein sequence ID" value="AKB37103.1"/>
    <property type="molecule type" value="Genomic_DNA"/>
</dbReference>
<dbReference type="Proteomes" id="UP000033123">
    <property type="component" value="Chromosome"/>
</dbReference>
<dbReference type="NCBIfam" id="NF033559">
    <property type="entry name" value="transpos_IS1634"/>
    <property type="match status" value="1"/>
</dbReference>
<sequence>MKNLSNFNNISEHLNANEFPQTKTTPFTVLAPKHYLDQISFEAIINDNIQWDRDQWRVPPGTLALSIVLTPFFRADKRYPLCSVEEIVEFMDAELVFGVDYPPSYFNDHCLGLLLDRVHEAGCTGLFSMIVSQVFAKFRIPFGQIFQVDTTSHVYYGDAKVCEEENYEGLKVTYGYSKDKRPDKKQVMSGMITNELGIPLYTETLDGNTADTVWLPDAMRHFRDLFGEMYSDSIFIADSKLVSKNNFGIFFDKTNPFNFISRCPEKFCSRIAEKTVEEAYLLDKWEYVGPCCKDEESKRATKYEVQGFEKIVHGNECRLVVFRNLDGNEKLVNEINKEREKIEEGIKKEFKKPFACEADARKAMDEFARKYKPSLFNVKFEIQEETIEKRPIGRPSKSQQKLEIISEFYVKLKSLTQNKEKLEKRCQSLETVVLITNVPSNTKNDKEIFQLYKNQQVVETNFEELKKPSMFYRIFLEKPERIEALLMLLHVSLLVRVLMRITARKNLEKENEPLRIDFGRSILKNPTAEKMLRLLSFHYVMTIDGKRMVIAKNGKVDLLNKLLQLLDLNLESG</sequence>
<keyword evidence="1" id="KW-0175">Coiled coil</keyword>
<evidence type="ECO:0000313" key="3">
    <source>
        <dbReference type="EMBL" id="AKB37103.1"/>
    </source>
</evidence>
<dbReference type="STRING" id="1434118.MSSAC_2513"/>
<dbReference type="KEGG" id="msj:MSSAC_2513"/>
<dbReference type="HOGENOM" id="CLU_034349_3_0_2"/>
<feature type="domain" description="DUF4277" evidence="2">
    <location>
        <begin position="36"/>
        <end position="131"/>
    </location>
</feature>
<dbReference type="Pfam" id="PF14104">
    <property type="entry name" value="DUF4277"/>
    <property type="match status" value="1"/>
</dbReference>
<evidence type="ECO:0000259" key="2">
    <source>
        <dbReference type="Pfam" id="PF14104"/>
    </source>
</evidence>
<organism evidence="3 4">
    <name type="scientific">Methanosarcina siciliae C2J</name>
    <dbReference type="NCBI Taxonomy" id="1434118"/>
    <lineage>
        <taxon>Archaea</taxon>
        <taxon>Methanobacteriati</taxon>
        <taxon>Methanobacteriota</taxon>
        <taxon>Stenosarchaea group</taxon>
        <taxon>Methanomicrobia</taxon>
        <taxon>Methanosarcinales</taxon>
        <taxon>Methanosarcinaceae</taxon>
        <taxon>Methanosarcina</taxon>
    </lineage>
</organism>
<reference evidence="3 4" key="1">
    <citation type="submission" date="2014-07" db="EMBL/GenBank/DDBJ databases">
        <title>Methanogenic archaea and the global carbon cycle.</title>
        <authorList>
            <person name="Henriksen J.R."/>
            <person name="Luke J."/>
            <person name="Reinhart S."/>
            <person name="Benedict M.N."/>
            <person name="Youngblut N.D."/>
            <person name="Metcalf M.E."/>
            <person name="Whitaker R.J."/>
            <person name="Metcalf W.W."/>
        </authorList>
    </citation>
    <scope>NUCLEOTIDE SEQUENCE [LARGE SCALE GENOMIC DNA]</scope>
    <source>
        <strain evidence="3 4">C2J</strain>
    </source>
</reference>
<dbReference type="RefSeq" id="WP_156157410.1">
    <property type="nucleotide sequence ID" value="NZ_CP009508.1"/>
</dbReference>
<dbReference type="PATRIC" id="fig|1434118.4.peg.3262"/>
<gene>
    <name evidence="3" type="ORF">MSSAC_2513</name>
</gene>
<dbReference type="InterPro" id="IPR025457">
    <property type="entry name" value="DUF4277"/>
</dbReference>
<accession>A0A0E3PR42</accession>
<dbReference type="PANTHER" id="PTHR34614:SF2">
    <property type="entry name" value="TRANSPOSASE IS4-LIKE DOMAIN-CONTAINING PROTEIN"/>
    <property type="match status" value="1"/>
</dbReference>
<evidence type="ECO:0000313" key="4">
    <source>
        <dbReference type="Proteomes" id="UP000033123"/>
    </source>
</evidence>
<feature type="coiled-coil region" evidence="1">
    <location>
        <begin position="405"/>
        <end position="432"/>
    </location>
</feature>
<evidence type="ECO:0000256" key="1">
    <source>
        <dbReference type="SAM" id="Coils"/>
    </source>
</evidence>
<dbReference type="InterPro" id="IPR047654">
    <property type="entry name" value="IS1634_transpos"/>
</dbReference>
<name>A0A0E3PR42_9EURY</name>
<dbReference type="GeneID" id="24872164"/>